<name>A0A4Y2XAK3_ARAVE</name>
<evidence type="ECO:0000313" key="3">
    <source>
        <dbReference type="Proteomes" id="UP000499080"/>
    </source>
</evidence>
<keyword evidence="3" id="KW-1185">Reference proteome</keyword>
<dbReference type="AlphaFoldDB" id="A0A4Y2XAK3"/>
<dbReference type="Proteomes" id="UP000499080">
    <property type="component" value="Unassembled WGS sequence"/>
</dbReference>
<reference evidence="2 3" key="1">
    <citation type="journal article" date="2019" name="Sci. Rep.">
        <title>Orb-weaving spider Araneus ventricosus genome elucidates the spidroin gene catalogue.</title>
        <authorList>
            <person name="Kono N."/>
            <person name="Nakamura H."/>
            <person name="Ohtoshi R."/>
            <person name="Moran D.A.P."/>
            <person name="Shinohara A."/>
            <person name="Yoshida Y."/>
            <person name="Fujiwara M."/>
            <person name="Mori M."/>
            <person name="Tomita M."/>
            <person name="Arakawa K."/>
        </authorList>
    </citation>
    <scope>NUCLEOTIDE SEQUENCE [LARGE SCALE GENOMIC DNA]</scope>
</reference>
<feature type="region of interest" description="Disordered" evidence="1">
    <location>
        <begin position="66"/>
        <end position="85"/>
    </location>
</feature>
<proteinExistence type="predicted"/>
<evidence type="ECO:0000313" key="2">
    <source>
        <dbReference type="EMBL" id="GBO46236.1"/>
    </source>
</evidence>
<gene>
    <name evidence="2" type="ORF">AVEN_29475_1</name>
</gene>
<evidence type="ECO:0000256" key="1">
    <source>
        <dbReference type="SAM" id="MobiDB-lite"/>
    </source>
</evidence>
<comment type="caution">
    <text evidence="2">The sequence shown here is derived from an EMBL/GenBank/DDBJ whole genome shotgun (WGS) entry which is preliminary data.</text>
</comment>
<organism evidence="2 3">
    <name type="scientific">Araneus ventricosus</name>
    <name type="common">Orbweaver spider</name>
    <name type="synonym">Epeira ventricosa</name>
    <dbReference type="NCBI Taxonomy" id="182803"/>
    <lineage>
        <taxon>Eukaryota</taxon>
        <taxon>Metazoa</taxon>
        <taxon>Ecdysozoa</taxon>
        <taxon>Arthropoda</taxon>
        <taxon>Chelicerata</taxon>
        <taxon>Arachnida</taxon>
        <taxon>Araneae</taxon>
        <taxon>Araneomorphae</taxon>
        <taxon>Entelegynae</taxon>
        <taxon>Araneoidea</taxon>
        <taxon>Araneidae</taxon>
        <taxon>Araneus</taxon>
    </lineage>
</organism>
<accession>A0A4Y2XAK3</accession>
<dbReference type="EMBL" id="BGPR01073776">
    <property type="protein sequence ID" value="GBO46236.1"/>
    <property type="molecule type" value="Genomic_DNA"/>
</dbReference>
<sequence length="135" mass="15246">MEDGSERMMTVWIFFFYGDDGGKSDLIKSKKRWGEAVEESKELIAASLRCDLIIKLLVLTTTESLDDENAQRAEPSRKSKHSHVYSNSVLNQYSSDEITLSQNMELFSELSTKLLNQAGRNGMGAFVQSPYPRNS</sequence>
<protein>
    <submittedName>
        <fullName evidence="2">Uncharacterized protein</fullName>
    </submittedName>
</protein>